<keyword evidence="4" id="KW-1185">Reference proteome</keyword>
<dbReference type="InterPro" id="IPR005135">
    <property type="entry name" value="Endo/exonuclease/phosphatase"/>
</dbReference>
<dbReference type="SUPFAM" id="SSF56219">
    <property type="entry name" value="DNase I-like"/>
    <property type="match status" value="1"/>
</dbReference>
<accession>A0A8T0H9U0</accession>
<evidence type="ECO:0000313" key="4">
    <source>
        <dbReference type="Proteomes" id="UP000822688"/>
    </source>
</evidence>
<proteinExistence type="predicted"/>
<dbReference type="Gene3D" id="3.60.10.10">
    <property type="entry name" value="Endonuclease/exonuclease/phosphatase"/>
    <property type="match status" value="1"/>
</dbReference>
<dbReference type="PANTHER" id="PTHR12121">
    <property type="entry name" value="CARBON CATABOLITE REPRESSOR PROTEIN 4"/>
    <property type="match status" value="1"/>
</dbReference>
<dbReference type="Proteomes" id="UP000822688">
    <property type="component" value="Chromosome 7"/>
</dbReference>
<evidence type="ECO:0000256" key="1">
    <source>
        <dbReference type="SAM" id="MobiDB-lite"/>
    </source>
</evidence>
<protein>
    <recommendedName>
        <fullName evidence="2">Endonuclease/exonuclease/phosphatase domain-containing protein</fullName>
    </recommendedName>
</protein>
<evidence type="ECO:0000313" key="3">
    <source>
        <dbReference type="EMBL" id="KAG0565862.1"/>
    </source>
</evidence>
<dbReference type="Pfam" id="PF03372">
    <property type="entry name" value="Exo_endo_phos"/>
    <property type="match status" value="1"/>
</dbReference>
<feature type="region of interest" description="Disordered" evidence="1">
    <location>
        <begin position="218"/>
        <end position="242"/>
    </location>
</feature>
<evidence type="ECO:0000259" key="2">
    <source>
        <dbReference type="Pfam" id="PF03372"/>
    </source>
</evidence>
<organism evidence="3 4">
    <name type="scientific">Ceratodon purpureus</name>
    <name type="common">Fire moss</name>
    <name type="synonym">Dicranum purpureum</name>
    <dbReference type="NCBI Taxonomy" id="3225"/>
    <lineage>
        <taxon>Eukaryota</taxon>
        <taxon>Viridiplantae</taxon>
        <taxon>Streptophyta</taxon>
        <taxon>Embryophyta</taxon>
        <taxon>Bryophyta</taxon>
        <taxon>Bryophytina</taxon>
        <taxon>Bryopsida</taxon>
        <taxon>Dicranidae</taxon>
        <taxon>Pseudoditrichales</taxon>
        <taxon>Ditrichaceae</taxon>
        <taxon>Ceratodon</taxon>
    </lineage>
</organism>
<sequence length="366" mass="41571">MAEDDHCRSWLGTHANEHHELFLIMSYNILADANARTHSKDLSEHIPALITDWEARKASLLQELQLYLPDVICLQEVDQFRDFEAELQKVGYSGVYKKRTGAEERFELLEEENIEFKDYQLRDNVGQVCALGSKYGSRENRVVIGNVHVMFNPLRGEVKLGQARVLLEKVHSMSGKWGDVPVVIAGDFNSTPWSPMYQFLSSSYLDLVGLNRRCISGQEDDGECESKRSKNKASQCLRKSAGVSRKRNSVPNKVKGWDPFELLAATGNRNLSVVQHKLKLRSVYSEIEGKPSSRDARGEPFVTTFHRMFKGTVDYIWHNEGLCAVRVLDTPPTSVLVRDKGMPSKRWRSDHLALACELSFVPKKDT</sequence>
<dbReference type="GO" id="GO:0000175">
    <property type="term" value="F:3'-5'-RNA exonuclease activity"/>
    <property type="evidence" value="ECO:0007669"/>
    <property type="project" value="TreeGrafter"/>
</dbReference>
<feature type="domain" description="Endonuclease/exonuclease/phosphatase" evidence="2">
    <location>
        <begin position="25"/>
        <end position="351"/>
    </location>
</feature>
<dbReference type="AlphaFoldDB" id="A0A8T0H9U0"/>
<dbReference type="InterPro" id="IPR050410">
    <property type="entry name" value="CCR4/nocturin_mRNA_transcr"/>
</dbReference>
<name>A0A8T0H9U0_CERPU</name>
<reference evidence="3" key="1">
    <citation type="submission" date="2020-06" db="EMBL/GenBank/DDBJ databases">
        <title>WGS assembly of Ceratodon purpureus strain R40.</title>
        <authorList>
            <person name="Carey S.B."/>
            <person name="Jenkins J."/>
            <person name="Shu S."/>
            <person name="Lovell J.T."/>
            <person name="Sreedasyam A."/>
            <person name="Maumus F."/>
            <person name="Tiley G.P."/>
            <person name="Fernandez-Pozo N."/>
            <person name="Barry K."/>
            <person name="Chen C."/>
            <person name="Wang M."/>
            <person name="Lipzen A."/>
            <person name="Daum C."/>
            <person name="Saski C.A."/>
            <person name="Payton A.C."/>
            <person name="Mcbreen J.C."/>
            <person name="Conrad R.E."/>
            <person name="Kollar L.M."/>
            <person name="Olsson S."/>
            <person name="Huttunen S."/>
            <person name="Landis J.B."/>
            <person name="Wickett N.J."/>
            <person name="Johnson M.G."/>
            <person name="Rensing S.A."/>
            <person name="Grimwood J."/>
            <person name="Schmutz J."/>
            <person name="Mcdaniel S.F."/>
        </authorList>
    </citation>
    <scope>NUCLEOTIDE SEQUENCE</scope>
    <source>
        <strain evidence="3">R40</strain>
    </source>
</reference>
<comment type="caution">
    <text evidence="3">The sequence shown here is derived from an EMBL/GenBank/DDBJ whole genome shotgun (WGS) entry which is preliminary data.</text>
</comment>
<dbReference type="EMBL" id="CM026428">
    <property type="protein sequence ID" value="KAG0565862.1"/>
    <property type="molecule type" value="Genomic_DNA"/>
</dbReference>
<gene>
    <name evidence="3" type="ORF">KC19_7G018800</name>
</gene>
<dbReference type="InterPro" id="IPR036691">
    <property type="entry name" value="Endo/exonu/phosph_ase_sf"/>
</dbReference>
<dbReference type="PANTHER" id="PTHR12121:SF74">
    <property type="entry name" value="CARBON CATABOLITE REPRESSOR PROTEIN 4 HOMOLOG 5"/>
    <property type="match status" value="1"/>
</dbReference>